<dbReference type="Proteomes" id="UP000053558">
    <property type="component" value="Unassembled WGS sequence"/>
</dbReference>
<protein>
    <submittedName>
        <fullName evidence="2">Uncharacterized protein</fullName>
    </submittedName>
</protein>
<evidence type="ECO:0000256" key="1">
    <source>
        <dbReference type="SAM" id="MobiDB-lite"/>
    </source>
</evidence>
<dbReference type="KEGG" id="cput:CONPUDRAFT_79283"/>
<organism evidence="2 3">
    <name type="scientific">Coniophora puteana (strain RWD-64-598)</name>
    <name type="common">Brown rot fungus</name>
    <dbReference type="NCBI Taxonomy" id="741705"/>
    <lineage>
        <taxon>Eukaryota</taxon>
        <taxon>Fungi</taxon>
        <taxon>Dikarya</taxon>
        <taxon>Basidiomycota</taxon>
        <taxon>Agaricomycotina</taxon>
        <taxon>Agaricomycetes</taxon>
        <taxon>Agaricomycetidae</taxon>
        <taxon>Boletales</taxon>
        <taxon>Coniophorineae</taxon>
        <taxon>Coniophoraceae</taxon>
        <taxon>Coniophora</taxon>
    </lineage>
</organism>
<name>A0A5M3N6Q0_CONPW</name>
<dbReference type="RefSeq" id="XP_007762838.1">
    <property type="nucleotide sequence ID" value="XM_007764648.1"/>
</dbReference>
<dbReference type="GeneID" id="19209894"/>
<keyword evidence="3" id="KW-1185">Reference proteome</keyword>
<evidence type="ECO:0000313" key="3">
    <source>
        <dbReference type="Proteomes" id="UP000053558"/>
    </source>
</evidence>
<dbReference type="AlphaFoldDB" id="A0A5M3N6Q0"/>
<evidence type="ECO:0000313" key="2">
    <source>
        <dbReference type="EMBL" id="EIW87119.1"/>
    </source>
</evidence>
<feature type="region of interest" description="Disordered" evidence="1">
    <location>
        <begin position="1"/>
        <end position="28"/>
    </location>
</feature>
<accession>A0A5M3N6Q0</accession>
<dbReference type="EMBL" id="JH711573">
    <property type="protein sequence ID" value="EIW87119.1"/>
    <property type="molecule type" value="Genomic_DNA"/>
</dbReference>
<sequence length="128" mass="14693">MTIHSSKGRVCSPEQAAGRNQLTRDRSSSLPFRLEEWRRLCAPWTTVLDIVSSLDAHDEAGLLDPLRRRPSPLFPGAIQREWTYVWTETWAIRRGAIFHPTIGQCLCRGVQFKVRGIQASKFRVNEVF</sequence>
<comment type="caution">
    <text evidence="2">The sequence shown here is derived from an EMBL/GenBank/DDBJ whole genome shotgun (WGS) entry which is preliminary data.</text>
</comment>
<reference evidence="3" key="1">
    <citation type="journal article" date="2012" name="Science">
        <title>The Paleozoic origin of enzymatic lignin decomposition reconstructed from 31 fungal genomes.</title>
        <authorList>
            <person name="Floudas D."/>
            <person name="Binder M."/>
            <person name="Riley R."/>
            <person name="Barry K."/>
            <person name="Blanchette R.A."/>
            <person name="Henrissat B."/>
            <person name="Martinez A.T."/>
            <person name="Otillar R."/>
            <person name="Spatafora J.W."/>
            <person name="Yadav J.S."/>
            <person name="Aerts A."/>
            <person name="Benoit I."/>
            <person name="Boyd A."/>
            <person name="Carlson A."/>
            <person name="Copeland A."/>
            <person name="Coutinho P.M."/>
            <person name="de Vries R.P."/>
            <person name="Ferreira P."/>
            <person name="Findley K."/>
            <person name="Foster B."/>
            <person name="Gaskell J."/>
            <person name="Glotzer D."/>
            <person name="Gorecki P."/>
            <person name="Heitman J."/>
            <person name="Hesse C."/>
            <person name="Hori C."/>
            <person name="Igarashi K."/>
            <person name="Jurgens J.A."/>
            <person name="Kallen N."/>
            <person name="Kersten P."/>
            <person name="Kohler A."/>
            <person name="Kuees U."/>
            <person name="Kumar T.K.A."/>
            <person name="Kuo A."/>
            <person name="LaButti K."/>
            <person name="Larrondo L.F."/>
            <person name="Lindquist E."/>
            <person name="Ling A."/>
            <person name="Lombard V."/>
            <person name="Lucas S."/>
            <person name="Lundell T."/>
            <person name="Martin R."/>
            <person name="McLaughlin D.J."/>
            <person name="Morgenstern I."/>
            <person name="Morin E."/>
            <person name="Murat C."/>
            <person name="Nagy L.G."/>
            <person name="Nolan M."/>
            <person name="Ohm R.A."/>
            <person name="Patyshakuliyeva A."/>
            <person name="Rokas A."/>
            <person name="Ruiz-Duenas F.J."/>
            <person name="Sabat G."/>
            <person name="Salamov A."/>
            <person name="Samejima M."/>
            <person name="Schmutz J."/>
            <person name="Slot J.C."/>
            <person name="St John F."/>
            <person name="Stenlid J."/>
            <person name="Sun H."/>
            <person name="Sun S."/>
            <person name="Syed K."/>
            <person name="Tsang A."/>
            <person name="Wiebenga A."/>
            <person name="Young D."/>
            <person name="Pisabarro A."/>
            <person name="Eastwood D.C."/>
            <person name="Martin F."/>
            <person name="Cullen D."/>
            <person name="Grigoriev I.V."/>
            <person name="Hibbett D.S."/>
        </authorList>
    </citation>
    <scope>NUCLEOTIDE SEQUENCE [LARGE SCALE GENOMIC DNA]</scope>
    <source>
        <strain evidence="3">RWD-64-598 SS2</strain>
    </source>
</reference>
<proteinExistence type="predicted"/>
<gene>
    <name evidence="2" type="ORF">CONPUDRAFT_79283</name>
</gene>